<dbReference type="AlphaFoldDB" id="A0A117RBA8"/>
<dbReference type="InterPro" id="IPR013154">
    <property type="entry name" value="ADH-like_N"/>
</dbReference>
<comment type="cofactor">
    <cofactor evidence="1 6">
        <name>Zn(2+)</name>
        <dbReference type="ChEBI" id="CHEBI:29105"/>
    </cofactor>
</comment>
<dbReference type="InterPro" id="IPR036291">
    <property type="entry name" value="NAD(P)-bd_dom_sf"/>
</dbReference>
<dbReference type="RefSeq" id="WP_055633607.1">
    <property type="nucleotide sequence ID" value="NZ_KQ948771.1"/>
</dbReference>
<name>A0A117RBA8_9ACTN</name>
<evidence type="ECO:0000313" key="8">
    <source>
        <dbReference type="EMBL" id="KUN81331.1"/>
    </source>
</evidence>
<keyword evidence="5" id="KW-0560">Oxidoreductase</keyword>
<organism evidence="8 9">
    <name type="scientific">Streptomyces griseoruber</name>
    <dbReference type="NCBI Taxonomy" id="1943"/>
    <lineage>
        <taxon>Bacteria</taxon>
        <taxon>Bacillati</taxon>
        <taxon>Actinomycetota</taxon>
        <taxon>Actinomycetes</taxon>
        <taxon>Kitasatosporales</taxon>
        <taxon>Streptomycetaceae</taxon>
        <taxon>Streptomyces</taxon>
    </lineage>
</organism>
<dbReference type="InterPro" id="IPR013149">
    <property type="entry name" value="ADH-like_C"/>
</dbReference>
<dbReference type="PROSITE" id="PS00059">
    <property type="entry name" value="ADH_ZINC"/>
    <property type="match status" value="1"/>
</dbReference>
<dbReference type="Pfam" id="PF00107">
    <property type="entry name" value="ADH_zinc_N"/>
    <property type="match status" value="1"/>
</dbReference>
<dbReference type="STRING" id="1943.AQJ64_23375"/>
<dbReference type="SUPFAM" id="SSF50129">
    <property type="entry name" value="GroES-like"/>
    <property type="match status" value="1"/>
</dbReference>
<evidence type="ECO:0000256" key="5">
    <source>
        <dbReference type="ARBA" id="ARBA00023002"/>
    </source>
</evidence>
<gene>
    <name evidence="8" type="ORF">AQJ64_23375</name>
</gene>
<dbReference type="InterPro" id="IPR002328">
    <property type="entry name" value="ADH_Zn_CS"/>
</dbReference>
<evidence type="ECO:0000259" key="7">
    <source>
        <dbReference type="SMART" id="SM00829"/>
    </source>
</evidence>
<feature type="domain" description="Enoyl reductase (ER)" evidence="7">
    <location>
        <begin position="16"/>
        <end position="362"/>
    </location>
</feature>
<accession>A0A117RBA8</accession>
<dbReference type="SUPFAM" id="SSF51735">
    <property type="entry name" value="NAD(P)-binding Rossmann-fold domains"/>
    <property type="match status" value="1"/>
</dbReference>
<proteinExistence type="inferred from homology"/>
<dbReference type="Proteomes" id="UP000052982">
    <property type="component" value="Unassembled WGS sequence"/>
</dbReference>
<evidence type="ECO:0000313" key="9">
    <source>
        <dbReference type="Proteomes" id="UP000052982"/>
    </source>
</evidence>
<dbReference type="InterPro" id="IPR011032">
    <property type="entry name" value="GroES-like_sf"/>
</dbReference>
<dbReference type="InterPro" id="IPR020843">
    <property type="entry name" value="ER"/>
</dbReference>
<evidence type="ECO:0000256" key="1">
    <source>
        <dbReference type="ARBA" id="ARBA00001947"/>
    </source>
</evidence>
<dbReference type="EMBL" id="LMWW01000036">
    <property type="protein sequence ID" value="KUN81331.1"/>
    <property type="molecule type" value="Genomic_DNA"/>
</dbReference>
<dbReference type="GO" id="GO:0016491">
    <property type="term" value="F:oxidoreductase activity"/>
    <property type="evidence" value="ECO:0007669"/>
    <property type="project" value="UniProtKB-KW"/>
</dbReference>
<keyword evidence="3 6" id="KW-0479">Metal-binding</keyword>
<dbReference type="Pfam" id="PF08240">
    <property type="entry name" value="ADH_N"/>
    <property type="match status" value="1"/>
</dbReference>
<evidence type="ECO:0000256" key="2">
    <source>
        <dbReference type="ARBA" id="ARBA00008072"/>
    </source>
</evidence>
<dbReference type="Gene3D" id="3.40.50.720">
    <property type="entry name" value="NAD(P)-binding Rossmann-like Domain"/>
    <property type="match status" value="1"/>
</dbReference>
<keyword evidence="4 6" id="KW-0862">Zinc</keyword>
<dbReference type="GO" id="GO:0008270">
    <property type="term" value="F:zinc ion binding"/>
    <property type="evidence" value="ECO:0007669"/>
    <property type="project" value="InterPro"/>
</dbReference>
<dbReference type="Gene3D" id="3.90.180.10">
    <property type="entry name" value="Medium-chain alcohol dehydrogenases, catalytic domain"/>
    <property type="match status" value="1"/>
</dbReference>
<dbReference type="OrthoDB" id="334894at2"/>
<evidence type="ECO:0000256" key="3">
    <source>
        <dbReference type="ARBA" id="ARBA00022723"/>
    </source>
</evidence>
<dbReference type="PANTHER" id="PTHR43350:SF2">
    <property type="entry name" value="GROES-LIKE ZINC-BINDING ALCOHOL DEHYDROGENASE FAMILY PROTEIN"/>
    <property type="match status" value="1"/>
</dbReference>
<evidence type="ECO:0000256" key="6">
    <source>
        <dbReference type="RuleBase" id="RU361277"/>
    </source>
</evidence>
<comment type="similarity">
    <text evidence="2 6">Belongs to the zinc-containing alcohol dehydrogenase family.</text>
</comment>
<reference evidence="8 9" key="1">
    <citation type="submission" date="2015-10" db="EMBL/GenBank/DDBJ databases">
        <title>Draft genome sequence of Streptomyces griseoruber DSM 40281, type strain for the species Streptomyces griseoruber.</title>
        <authorList>
            <person name="Ruckert C."/>
            <person name="Winkler A."/>
            <person name="Kalinowski J."/>
            <person name="Kampfer P."/>
            <person name="Glaeser S."/>
        </authorList>
    </citation>
    <scope>NUCLEOTIDE SEQUENCE [LARGE SCALE GENOMIC DNA]</scope>
    <source>
        <strain evidence="8 9">DSM 40281</strain>
    </source>
</reference>
<keyword evidence="9" id="KW-1185">Reference proteome</keyword>
<dbReference type="PANTHER" id="PTHR43350">
    <property type="entry name" value="NAD-DEPENDENT ALCOHOL DEHYDROGENASE"/>
    <property type="match status" value="1"/>
</dbReference>
<comment type="caution">
    <text evidence="8">The sequence shown here is derived from an EMBL/GenBank/DDBJ whole genome shotgun (WGS) entry which is preliminary data.</text>
</comment>
<dbReference type="CDD" id="cd08278">
    <property type="entry name" value="benzyl_alcohol_DH"/>
    <property type="match status" value="1"/>
</dbReference>
<protein>
    <submittedName>
        <fullName evidence="8">Aryl-alcohol dehydrogenase</fullName>
    </submittedName>
</protein>
<sequence>MKITAAVSRESRTVPGLEQVDLGRPRPDEALVRIAATGICHTDINAHSGRGVPVPRPIVLGHEGAGVVEAVGAGVTRLVPGDHVVLSGNSCGVCPRCLDARPTYCREAMRVAFGGARLDGSSPITQNGDRIAATFFGQSSFATYALAPARSAVLLPKDVPLHLMGPLGCGVITGAGSVLEAFRLRPGQSIAVFGTGGVGLAAIMAARLAGARHIVAVDINQPRLDLARELGATDTVLGGGAGAERALRDIDPDGFDFAYVTADVPSVYATATTCLAVEGTLGFVVAPAGEWVPDAGFLLAGGRRLQGIIGGSANPHVLIPQLVEYWRAGRFPFDRMIEEFPFSDFARAWAETRSGRVIKAVLRMPET</sequence>
<dbReference type="SMART" id="SM00829">
    <property type="entry name" value="PKS_ER"/>
    <property type="match status" value="1"/>
</dbReference>
<evidence type="ECO:0000256" key="4">
    <source>
        <dbReference type="ARBA" id="ARBA00022833"/>
    </source>
</evidence>